<dbReference type="EMBL" id="SMMX01000001">
    <property type="protein sequence ID" value="TDA23208.1"/>
    <property type="molecule type" value="Genomic_DNA"/>
</dbReference>
<feature type="transmembrane region" description="Helical" evidence="1">
    <location>
        <begin position="178"/>
        <end position="199"/>
    </location>
</feature>
<keyword evidence="3" id="KW-1185">Reference proteome</keyword>
<dbReference type="InterPro" id="IPR010699">
    <property type="entry name" value="DUF1275"/>
</dbReference>
<sequence length="226" mass="25140">MKRRRPHAEAVPIHETFRIAALLAMVGGFLDAYTYMLRGGVFANAQTGNMVLLGIYAAQGRYRQAGYCIIPILAFALGVYITEVFKKYFTEKEFDIYEHWIIALEIILLLAIGFLPGTVPDSVVNVTISFVCSLQVNSFRKMKNLPYASTMCTGNLRSGTEKIFQFMINKEKSAGIQAAHYFGIILLFILGAAAGTILALLWGIQSIWCCCILLGIVFITMCLTIR</sequence>
<evidence type="ECO:0000313" key="2">
    <source>
        <dbReference type="EMBL" id="TDA23208.1"/>
    </source>
</evidence>
<proteinExistence type="predicted"/>
<evidence type="ECO:0000256" key="1">
    <source>
        <dbReference type="SAM" id="Phobius"/>
    </source>
</evidence>
<comment type="caution">
    <text evidence="2">The sequence shown here is derived from an EMBL/GenBank/DDBJ whole genome shotgun (WGS) entry which is preliminary data.</text>
</comment>
<gene>
    <name evidence="2" type="ORF">E1963_00155</name>
</gene>
<keyword evidence="1" id="KW-0472">Membrane</keyword>
<reference evidence="2 3" key="1">
    <citation type="journal article" date="2016" name="Nat. Microbiol.">
        <title>The Mouse Intestinal Bacterial Collection (miBC) provides host-specific insight into cultured diversity and functional potential of the gut microbiota.</title>
        <authorList>
            <person name="Lagkouvardos I."/>
            <person name="Pukall R."/>
            <person name="Abt B."/>
            <person name="Foesel B.U."/>
            <person name="Meier-Kolthoff J.P."/>
            <person name="Kumar N."/>
            <person name="Bresciani A."/>
            <person name="Martinez I."/>
            <person name="Just S."/>
            <person name="Ziegler C."/>
            <person name="Brugiroux S."/>
            <person name="Garzetti D."/>
            <person name="Wenning M."/>
            <person name="Bui T.P."/>
            <person name="Wang J."/>
            <person name="Hugenholtz F."/>
            <person name="Plugge C.M."/>
            <person name="Peterson D.A."/>
            <person name="Hornef M.W."/>
            <person name="Baines J.F."/>
            <person name="Smidt H."/>
            <person name="Walter J."/>
            <person name="Kristiansen K."/>
            <person name="Nielsen H.B."/>
            <person name="Haller D."/>
            <person name="Overmann J."/>
            <person name="Stecher B."/>
            <person name="Clavel T."/>
        </authorList>
    </citation>
    <scope>NUCLEOTIDE SEQUENCE [LARGE SCALE GENOMIC DNA]</scope>
    <source>
        <strain evidence="2 3">DSM 28560</strain>
    </source>
</reference>
<feature type="transmembrane region" description="Helical" evidence="1">
    <location>
        <begin position="64"/>
        <end position="85"/>
    </location>
</feature>
<feature type="transmembrane region" description="Helical" evidence="1">
    <location>
        <begin position="205"/>
        <end position="225"/>
    </location>
</feature>
<keyword evidence="1" id="KW-0812">Transmembrane</keyword>
<dbReference type="AlphaFoldDB" id="A0A4R4FI34"/>
<protein>
    <submittedName>
        <fullName evidence="2">DUF1275 domain-containing protein</fullName>
    </submittedName>
</protein>
<feature type="transmembrane region" description="Helical" evidence="1">
    <location>
        <begin position="21"/>
        <end position="44"/>
    </location>
</feature>
<accession>A0A4R4FI34</accession>
<dbReference type="PANTHER" id="PTHR37314">
    <property type="entry name" value="SLR0142 PROTEIN"/>
    <property type="match status" value="1"/>
</dbReference>
<feature type="transmembrane region" description="Helical" evidence="1">
    <location>
        <begin position="97"/>
        <end position="116"/>
    </location>
</feature>
<name>A0A4R4FI34_9FIRM</name>
<feature type="transmembrane region" description="Helical" evidence="1">
    <location>
        <begin position="122"/>
        <end position="139"/>
    </location>
</feature>
<keyword evidence="1" id="KW-1133">Transmembrane helix</keyword>
<dbReference type="PANTHER" id="PTHR37314:SF4">
    <property type="entry name" value="UPF0700 TRANSMEMBRANE PROTEIN YOAK"/>
    <property type="match status" value="1"/>
</dbReference>
<dbReference type="Pfam" id="PF06912">
    <property type="entry name" value="DUF1275"/>
    <property type="match status" value="1"/>
</dbReference>
<evidence type="ECO:0000313" key="3">
    <source>
        <dbReference type="Proteomes" id="UP000295710"/>
    </source>
</evidence>
<organism evidence="2 3">
    <name type="scientific">Extibacter muris</name>
    <dbReference type="NCBI Taxonomy" id="1796622"/>
    <lineage>
        <taxon>Bacteria</taxon>
        <taxon>Bacillati</taxon>
        <taxon>Bacillota</taxon>
        <taxon>Clostridia</taxon>
        <taxon>Lachnospirales</taxon>
        <taxon>Lachnospiraceae</taxon>
        <taxon>Extibacter</taxon>
    </lineage>
</organism>
<dbReference type="Proteomes" id="UP000295710">
    <property type="component" value="Unassembled WGS sequence"/>
</dbReference>